<keyword evidence="1" id="KW-0285">Flavoprotein</keyword>
<accession>A0A4R4W7R1</accession>
<gene>
    <name evidence="4" type="ORF">E1292_04380</name>
</gene>
<evidence type="ECO:0000259" key="3">
    <source>
        <dbReference type="Pfam" id="PF00724"/>
    </source>
</evidence>
<evidence type="ECO:0000313" key="4">
    <source>
        <dbReference type="EMBL" id="TDD11754.1"/>
    </source>
</evidence>
<comment type="caution">
    <text evidence="4">The sequence shown here is derived from an EMBL/GenBank/DDBJ whole genome shotgun (WGS) entry which is preliminary data.</text>
</comment>
<dbReference type="EMBL" id="SMKO01000006">
    <property type="protein sequence ID" value="TDD11754.1"/>
    <property type="molecule type" value="Genomic_DNA"/>
</dbReference>
<dbReference type="CDD" id="cd02803">
    <property type="entry name" value="OYE_like_FMN_family"/>
    <property type="match status" value="1"/>
</dbReference>
<keyword evidence="2" id="KW-0560">Oxidoreductase</keyword>
<dbReference type="RefSeq" id="WP_132592215.1">
    <property type="nucleotide sequence ID" value="NZ_SMKO01000006.1"/>
</dbReference>
<dbReference type="GO" id="GO:0016491">
    <property type="term" value="F:oxidoreductase activity"/>
    <property type="evidence" value="ECO:0007669"/>
    <property type="project" value="UniProtKB-KW"/>
</dbReference>
<protein>
    <submittedName>
        <fullName evidence="4">NADH:flavin oxidoreductase</fullName>
    </submittedName>
</protein>
<dbReference type="Proteomes" id="UP000295258">
    <property type="component" value="Unassembled WGS sequence"/>
</dbReference>
<evidence type="ECO:0000256" key="1">
    <source>
        <dbReference type="ARBA" id="ARBA00022630"/>
    </source>
</evidence>
<keyword evidence="5" id="KW-1185">Reference proteome</keyword>
<evidence type="ECO:0000313" key="5">
    <source>
        <dbReference type="Proteomes" id="UP000295258"/>
    </source>
</evidence>
<feature type="domain" description="NADH:flavin oxidoreductase/NADH oxidase N-terminal" evidence="3">
    <location>
        <begin position="11"/>
        <end position="347"/>
    </location>
</feature>
<dbReference type="InterPro" id="IPR013785">
    <property type="entry name" value="Aldolase_TIM"/>
</dbReference>
<dbReference type="AlphaFoldDB" id="A0A4R4W7R1"/>
<evidence type="ECO:0000256" key="2">
    <source>
        <dbReference type="ARBA" id="ARBA00023002"/>
    </source>
</evidence>
<dbReference type="InterPro" id="IPR001155">
    <property type="entry name" value="OxRdtase_FMN_N"/>
</dbReference>
<sequence length="375" mass="39764">MKDVQHPALLPETIGELSLANRLAVAPMTRVSAAADGTPTEEMADYYAAFARGGFALIVTEGTYTDTLHSQGYLNQPGMVSDDHEAGWREITGRVRAAGAASVLQLMHAGALSQGNRYRDDTVAPSAVPPRGEKMPEYGGHGPWATPRAMGQDDIDLAVQGFVASAVRAERAGFDGVEVHGANGYLIDQFLTDYTNTRDDRYGGSVSRRVRLAAEIVSAIRAEVGPRFCVGIRLSQGKVNDHTHRWAGGTRDAEIIFAALAEAGASYLHIASEGRDWVETATLDGGMTITGLARKVTGLPVLANGGMHDTDQAATVLADGHADVLALGRGALANPDFPRRLAQGLPTADFDHLMLQPMATLNNARLWRPAAGATA</sequence>
<proteinExistence type="predicted"/>
<dbReference type="GO" id="GO:0010181">
    <property type="term" value="F:FMN binding"/>
    <property type="evidence" value="ECO:0007669"/>
    <property type="project" value="InterPro"/>
</dbReference>
<dbReference type="PANTHER" id="PTHR43656">
    <property type="entry name" value="BINDING OXIDOREDUCTASE, PUTATIVE (AFU_ORTHOLOGUE AFUA_2G08260)-RELATED"/>
    <property type="match status" value="1"/>
</dbReference>
<dbReference type="SUPFAM" id="SSF51395">
    <property type="entry name" value="FMN-linked oxidoreductases"/>
    <property type="match status" value="1"/>
</dbReference>
<dbReference type="Pfam" id="PF00724">
    <property type="entry name" value="Oxidored_FMN"/>
    <property type="match status" value="1"/>
</dbReference>
<dbReference type="PANTHER" id="PTHR43656:SF2">
    <property type="entry name" value="BINDING OXIDOREDUCTASE, PUTATIVE (AFU_ORTHOLOGUE AFUA_2G08260)-RELATED"/>
    <property type="match status" value="1"/>
</dbReference>
<dbReference type="InterPro" id="IPR051799">
    <property type="entry name" value="NADH_flavin_oxidoreductase"/>
</dbReference>
<organism evidence="4 5">
    <name type="scientific">Nonomuraea deserti</name>
    <dbReference type="NCBI Taxonomy" id="1848322"/>
    <lineage>
        <taxon>Bacteria</taxon>
        <taxon>Bacillati</taxon>
        <taxon>Actinomycetota</taxon>
        <taxon>Actinomycetes</taxon>
        <taxon>Streptosporangiales</taxon>
        <taxon>Streptosporangiaceae</taxon>
        <taxon>Nonomuraea</taxon>
    </lineage>
</organism>
<dbReference type="Gene3D" id="3.20.20.70">
    <property type="entry name" value="Aldolase class I"/>
    <property type="match status" value="1"/>
</dbReference>
<reference evidence="4 5" key="1">
    <citation type="submission" date="2019-03" db="EMBL/GenBank/DDBJ databases">
        <title>Draft genome sequences of novel Actinobacteria.</title>
        <authorList>
            <person name="Sahin N."/>
            <person name="Ay H."/>
            <person name="Saygin H."/>
        </authorList>
    </citation>
    <scope>NUCLEOTIDE SEQUENCE [LARGE SCALE GENOMIC DNA]</scope>
    <source>
        <strain evidence="4 5">KC310</strain>
    </source>
</reference>
<name>A0A4R4W7R1_9ACTN</name>